<evidence type="ECO:0000256" key="1">
    <source>
        <dbReference type="ARBA" id="ARBA00006484"/>
    </source>
</evidence>
<protein>
    <recommendedName>
        <fullName evidence="7">Short-chain dehydrogenase/reductase SDR</fullName>
    </recommendedName>
</protein>
<keyword evidence="2" id="KW-0521">NADP</keyword>
<evidence type="ECO:0000256" key="2">
    <source>
        <dbReference type="ARBA" id="ARBA00022857"/>
    </source>
</evidence>
<dbReference type="PRINTS" id="PR00081">
    <property type="entry name" value="GDHRDH"/>
</dbReference>
<reference evidence="5 6" key="1">
    <citation type="journal article" date="2018" name="New Phytol.">
        <title>Phylogenomics of Endogonaceae and evolution of mycorrhizas within Mucoromycota.</title>
        <authorList>
            <person name="Chang Y."/>
            <person name="Desiro A."/>
            <person name="Na H."/>
            <person name="Sandor L."/>
            <person name="Lipzen A."/>
            <person name="Clum A."/>
            <person name="Barry K."/>
            <person name="Grigoriev I.V."/>
            <person name="Martin F.M."/>
            <person name="Stajich J.E."/>
            <person name="Smith M.E."/>
            <person name="Bonito G."/>
            <person name="Spatafora J.W."/>
        </authorList>
    </citation>
    <scope>NUCLEOTIDE SEQUENCE [LARGE SCALE GENOMIC DNA]</scope>
    <source>
        <strain evidence="5 6">GMNB39</strain>
    </source>
</reference>
<dbReference type="EMBL" id="RBNI01000004">
    <property type="protein sequence ID" value="RUP52462.1"/>
    <property type="molecule type" value="Genomic_DNA"/>
</dbReference>
<dbReference type="PANTHER" id="PTHR42760:SF133">
    <property type="entry name" value="3-OXOACYL-[ACYL-CARRIER-PROTEIN] REDUCTASE"/>
    <property type="match status" value="1"/>
</dbReference>
<dbReference type="SUPFAM" id="SSF51735">
    <property type="entry name" value="NAD(P)-binding Rossmann-fold domains"/>
    <property type="match status" value="1"/>
</dbReference>
<dbReference type="GO" id="GO:0048038">
    <property type="term" value="F:quinone binding"/>
    <property type="evidence" value="ECO:0007669"/>
    <property type="project" value="TreeGrafter"/>
</dbReference>
<dbReference type="Pfam" id="PF00106">
    <property type="entry name" value="adh_short"/>
    <property type="match status" value="1"/>
</dbReference>
<dbReference type="InterPro" id="IPR020904">
    <property type="entry name" value="Sc_DH/Rdtase_CS"/>
</dbReference>
<dbReference type="InterPro" id="IPR036291">
    <property type="entry name" value="NAD(P)-bd_dom_sf"/>
</dbReference>
<dbReference type="AlphaFoldDB" id="A0A433DNN1"/>
<dbReference type="InterPro" id="IPR002347">
    <property type="entry name" value="SDR_fam"/>
</dbReference>
<proteinExistence type="inferred from homology"/>
<organism evidence="5 6">
    <name type="scientific">Jimgerdemannia flammicorona</name>
    <dbReference type="NCBI Taxonomy" id="994334"/>
    <lineage>
        <taxon>Eukaryota</taxon>
        <taxon>Fungi</taxon>
        <taxon>Fungi incertae sedis</taxon>
        <taxon>Mucoromycota</taxon>
        <taxon>Mucoromycotina</taxon>
        <taxon>Endogonomycetes</taxon>
        <taxon>Endogonales</taxon>
        <taxon>Endogonaceae</taxon>
        <taxon>Jimgerdemannia</taxon>
    </lineage>
</organism>
<dbReference type="GO" id="GO:0016616">
    <property type="term" value="F:oxidoreductase activity, acting on the CH-OH group of donors, NAD or NADP as acceptor"/>
    <property type="evidence" value="ECO:0007669"/>
    <property type="project" value="TreeGrafter"/>
</dbReference>
<dbReference type="PRINTS" id="PR00080">
    <property type="entry name" value="SDRFAMILY"/>
</dbReference>
<comment type="similarity">
    <text evidence="1 4">Belongs to the short-chain dehydrogenases/reductases (SDR) family.</text>
</comment>
<comment type="caution">
    <text evidence="5">The sequence shown here is derived from an EMBL/GenBank/DDBJ whole genome shotgun (WGS) entry which is preliminary data.</text>
</comment>
<evidence type="ECO:0000313" key="6">
    <source>
        <dbReference type="Proteomes" id="UP000268093"/>
    </source>
</evidence>
<keyword evidence="6" id="KW-1185">Reference proteome</keyword>
<dbReference type="GO" id="GO:0006633">
    <property type="term" value="P:fatty acid biosynthetic process"/>
    <property type="evidence" value="ECO:0007669"/>
    <property type="project" value="TreeGrafter"/>
</dbReference>
<dbReference type="PANTHER" id="PTHR42760">
    <property type="entry name" value="SHORT-CHAIN DEHYDROGENASES/REDUCTASES FAMILY MEMBER"/>
    <property type="match status" value="1"/>
</dbReference>
<evidence type="ECO:0000256" key="3">
    <source>
        <dbReference type="ARBA" id="ARBA00023002"/>
    </source>
</evidence>
<evidence type="ECO:0008006" key="7">
    <source>
        <dbReference type="Google" id="ProtNLM"/>
    </source>
</evidence>
<name>A0A433DNN1_9FUNG</name>
<dbReference type="Proteomes" id="UP000268093">
    <property type="component" value="Unassembled WGS sequence"/>
</dbReference>
<sequence>MQSDTPPSANPDNHTFDQTEHMENAARRIDNISSHLAAQPCAGNYPKGLLAGEVAIITGSGDVSSVFGSQGIGKSCAMLFAKEGAYVVVTDIDNGTICSRCPLNHENQIRTGKSDAVAADINAAGGKAISVPGDVLDASFPDRLINETIKAFGKINHIVNNAGFTWDGMLHKLTDKQWDVMLAVHNTAPFRIVKAAAPHMISSTSGLHGNIGQANYATAKAGIVGLTKTIAKEWGAFGVRANTVAFGYIETRLTQAKEAGAFIEVEGKKVALGIPQGAAKAAPVNQFADIPLGRTGSPDDAAGGVLMLCTPFANYVTGHTLEVTGGKGI</sequence>
<gene>
    <name evidence="5" type="ORF">BC936DRAFT_145219</name>
</gene>
<dbReference type="PROSITE" id="PS00061">
    <property type="entry name" value="ADH_SHORT"/>
    <property type="match status" value="1"/>
</dbReference>
<dbReference type="Gene3D" id="3.40.50.720">
    <property type="entry name" value="NAD(P)-binding Rossmann-like Domain"/>
    <property type="match status" value="1"/>
</dbReference>
<keyword evidence="3" id="KW-0560">Oxidoreductase</keyword>
<evidence type="ECO:0000256" key="4">
    <source>
        <dbReference type="RuleBase" id="RU000363"/>
    </source>
</evidence>
<accession>A0A433DNN1</accession>
<dbReference type="OrthoDB" id="1393670at2759"/>
<evidence type="ECO:0000313" key="5">
    <source>
        <dbReference type="EMBL" id="RUP52462.1"/>
    </source>
</evidence>